<keyword evidence="4" id="KW-1185">Reference proteome</keyword>
<evidence type="ECO:0000256" key="1">
    <source>
        <dbReference type="SAM" id="MobiDB-lite"/>
    </source>
</evidence>
<dbReference type="Proteomes" id="UP000318943">
    <property type="component" value="Unassembled WGS sequence"/>
</dbReference>
<sequence>MKRATLAAALALLATGCSTYQAVTPVDRPVMNDPIAGYQSGAFGGPAEFRVDGNQVIGADGALFCIITNQVNGNAYVEDFAASLRARNFEVKMLPPYASIASCPMTATYTAQRQTYLTPFLTSADITIYRNGERVGKALFNANRSAGGVNLSHLIPPASKIEELVDQLFPGLKPQPQPAQAAPAPAPAPAPEAAPAPAPAA</sequence>
<reference evidence="3 4" key="1">
    <citation type="submission" date="2019-05" db="EMBL/GenBank/DDBJ databases">
        <title>Whole genome sequence analysis of Cupriavidus campinensis S14E4C strain.</title>
        <authorList>
            <person name="Abbaszade G."/>
            <person name="Szabo A."/>
            <person name="Toumi M."/>
            <person name="Toth E."/>
        </authorList>
    </citation>
    <scope>NUCLEOTIDE SEQUENCE [LARGE SCALE GENOMIC DNA]</scope>
    <source>
        <strain evidence="3 4">S14E4C</strain>
    </source>
</reference>
<name>A0ABY3EFI2_9BURK</name>
<evidence type="ECO:0008006" key="5">
    <source>
        <dbReference type="Google" id="ProtNLM"/>
    </source>
</evidence>
<accession>A0ABY3EFI2</accession>
<proteinExistence type="predicted"/>
<feature type="compositionally biased region" description="Pro residues" evidence="1">
    <location>
        <begin position="184"/>
        <end position="201"/>
    </location>
</feature>
<evidence type="ECO:0000313" key="3">
    <source>
        <dbReference type="EMBL" id="TSP09589.1"/>
    </source>
</evidence>
<feature type="chain" id="PRO_5046681909" description="Lipoprotein" evidence="2">
    <location>
        <begin position="23"/>
        <end position="201"/>
    </location>
</feature>
<dbReference type="EMBL" id="VCIZ01000024">
    <property type="protein sequence ID" value="TSP09589.1"/>
    <property type="molecule type" value="Genomic_DNA"/>
</dbReference>
<protein>
    <recommendedName>
        <fullName evidence="5">Lipoprotein</fullName>
    </recommendedName>
</protein>
<organism evidence="3 4">
    <name type="scientific">Cupriavidus campinensis</name>
    <dbReference type="NCBI Taxonomy" id="151783"/>
    <lineage>
        <taxon>Bacteria</taxon>
        <taxon>Pseudomonadati</taxon>
        <taxon>Pseudomonadota</taxon>
        <taxon>Betaproteobacteria</taxon>
        <taxon>Burkholderiales</taxon>
        <taxon>Burkholderiaceae</taxon>
        <taxon>Cupriavidus</taxon>
    </lineage>
</organism>
<feature type="signal peptide" evidence="2">
    <location>
        <begin position="1"/>
        <end position="22"/>
    </location>
</feature>
<gene>
    <name evidence="3" type="ORF">FGG12_26935</name>
</gene>
<keyword evidence="2" id="KW-0732">Signal</keyword>
<dbReference type="RefSeq" id="WP_144202839.1">
    <property type="nucleotide sequence ID" value="NZ_CAJPVH010000027.1"/>
</dbReference>
<comment type="caution">
    <text evidence="3">The sequence shown here is derived from an EMBL/GenBank/DDBJ whole genome shotgun (WGS) entry which is preliminary data.</text>
</comment>
<evidence type="ECO:0000256" key="2">
    <source>
        <dbReference type="SAM" id="SignalP"/>
    </source>
</evidence>
<dbReference type="PROSITE" id="PS51257">
    <property type="entry name" value="PROKAR_LIPOPROTEIN"/>
    <property type="match status" value="1"/>
</dbReference>
<dbReference type="NCBIfam" id="NF040519">
    <property type="entry name" value="Sbal_3080_fam"/>
    <property type="match status" value="1"/>
</dbReference>
<feature type="region of interest" description="Disordered" evidence="1">
    <location>
        <begin position="170"/>
        <end position="201"/>
    </location>
</feature>
<evidence type="ECO:0000313" key="4">
    <source>
        <dbReference type="Proteomes" id="UP000318943"/>
    </source>
</evidence>